<feature type="transmembrane region" description="Helical" evidence="1">
    <location>
        <begin position="1184"/>
        <end position="1203"/>
    </location>
</feature>
<dbReference type="SUPFAM" id="SSF55961">
    <property type="entry name" value="Bet v1-like"/>
    <property type="match status" value="2"/>
</dbReference>
<accession>A0ABQ6MJG0</accession>
<evidence type="ECO:0008006" key="4">
    <source>
        <dbReference type="Google" id="ProtNLM"/>
    </source>
</evidence>
<dbReference type="Proteomes" id="UP001165060">
    <property type="component" value="Unassembled WGS sequence"/>
</dbReference>
<feature type="transmembrane region" description="Helical" evidence="1">
    <location>
        <begin position="1022"/>
        <end position="1048"/>
    </location>
</feature>
<dbReference type="EMBL" id="BRYB01000284">
    <property type="protein sequence ID" value="GMI26972.1"/>
    <property type="molecule type" value="Genomic_DNA"/>
</dbReference>
<feature type="transmembrane region" description="Helical" evidence="1">
    <location>
        <begin position="1224"/>
        <end position="1244"/>
    </location>
</feature>
<comment type="caution">
    <text evidence="2">The sequence shown here is derived from an EMBL/GenBank/DDBJ whole genome shotgun (WGS) entry which is preliminary data.</text>
</comment>
<organism evidence="2 3">
    <name type="scientific">Tetraparma gracilis</name>
    <dbReference type="NCBI Taxonomy" id="2962635"/>
    <lineage>
        <taxon>Eukaryota</taxon>
        <taxon>Sar</taxon>
        <taxon>Stramenopiles</taxon>
        <taxon>Ochrophyta</taxon>
        <taxon>Bolidophyceae</taxon>
        <taxon>Parmales</taxon>
        <taxon>Triparmaceae</taxon>
        <taxon>Tetraparma</taxon>
    </lineage>
</organism>
<name>A0ABQ6MJG0_9STRA</name>
<reference evidence="2 3" key="1">
    <citation type="journal article" date="2023" name="Commun. Biol.">
        <title>Genome analysis of Parmales, the sister group of diatoms, reveals the evolutionary specialization of diatoms from phago-mixotrophs to photoautotrophs.</title>
        <authorList>
            <person name="Ban H."/>
            <person name="Sato S."/>
            <person name="Yoshikawa S."/>
            <person name="Yamada K."/>
            <person name="Nakamura Y."/>
            <person name="Ichinomiya M."/>
            <person name="Sato N."/>
            <person name="Blanc-Mathieu R."/>
            <person name="Endo H."/>
            <person name="Kuwata A."/>
            <person name="Ogata H."/>
        </authorList>
    </citation>
    <scope>NUCLEOTIDE SEQUENCE [LARGE SCALE GENOMIC DNA]</scope>
</reference>
<feature type="non-terminal residue" evidence="2">
    <location>
        <position position="1"/>
    </location>
</feature>
<keyword evidence="1" id="KW-1133">Transmembrane helix</keyword>
<evidence type="ECO:0000256" key="1">
    <source>
        <dbReference type="SAM" id="Phobius"/>
    </source>
</evidence>
<keyword evidence="1" id="KW-0812">Transmembrane</keyword>
<dbReference type="PANTHER" id="PTHR12136">
    <property type="entry name" value="ENHANCED DISEASE RESISTANCE-RELATED"/>
    <property type="match status" value="1"/>
</dbReference>
<proteinExistence type="predicted"/>
<evidence type="ECO:0000313" key="2">
    <source>
        <dbReference type="EMBL" id="GMI26972.1"/>
    </source>
</evidence>
<dbReference type="PANTHER" id="PTHR12136:SF91">
    <property type="entry name" value="PROTEIN ENHANCED DISEASE RESISTANCE 2-LIKE"/>
    <property type="match status" value="1"/>
</dbReference>
<protein>
    <recommendedName>
        <fullName evidence="4">Inorganic diphosphatase</fullName>
    </recommendedName>
</protein>
<evidence type="ECO:0000313" key="3">
    <source>
        <dbReference type="Proteomes" id="UP001165060"/>
    </source>
</evidence>
<feature type="transmembrane region" description="Helical" evidence="1">
    <location>
        <begin position="1149"/>
        <end position="1172"/>
    </location>
</feature>
<gene>
    <name evidence="2" type="ORF">TeGR_g5910</name>
</gene>
<sequence>PPPPPSFEAYFIAYGPIEDLEADPGKCEALLGSPVCPKNVIIGEKRGLITMIKLAPEVTELVWVQKLDLKGKTSHRTSNASGSAALDQILDLQKKFIRDGATVDAEIRAYMGTLIADPKRHKLRSRAEVKAVNRVIAPCMELEKSIDRQKVLTTVTATADNSSGFQAPKGMLAGGGDSKGKTQKIAPKEIPWTPVKSKMVDKGIKLWVQQRGVMLSQRGVMIGKAEGILDCRPEEMVSWVMDFNSNSRKRRHADDHNNLPRCASETSTSGLHFVRYGEIQSGTLLLNYREYVQDVAWDVMGDDKASKGGFVVGGLTRNFTRRLGDDKAKSSQIIVDYGQNYKTKSGEHSFLFKIVPHPGPYSFPQCRVTYYSVADPLGNVPLKIPNSTPYVTQSLLVLNDARETVNVEDSEVDQLAFEKLGNKMKFYNQTFSKAETEFFKAVRNTFSFRLGTSDVMPAASDDPFVEIGSFKIPSIENTFVGRASCVVDATMEEIAAYEMWSNGRTRMAYDAAFSHSLGRNVKVLSEHSQLVYDMFLHEGKPRDRLMKVAWQRHNDDYMEVLGSYTEHPQFPESSTYFTRVKTTINLKCERMPPKGDVPQTRVEYLVEDKLTGQPPNTLNVKTDDRLMHLSRLRSFFAKREQLQMWQFAKAKDMLEGIASRAPTAAEEGIVASGFSALTSFETTHANANSSSSFSYKTLNFSTYAKGGSGSWGKAEAEVRALPEEVLSYMWEVAAPERWNDMDTAREVLEEKSVCHRVVYQAQKAFKLRRINYGPRDFVYNMVWRQMEDKSIMIVGIPTEHKDRPPVQSNTRSLFSFTVVITRSREACSRVTYFCDLEFVNFNLTGRVLQYAVSAATTRKLKLLGQTKNFFQEIRSLDDYDDEDGRCIGYRLMTNLLARPDLGEESPRARERVRQVVARYRGLRELSKKFPWISALLEEAVQGVLVINRPVSTHIVRITSREAIVIGKNITPALKARKTAEAGLYQWKMQNPSMVDLFGEYPWFESLLTVVASEVIKAAPWGLMWRVFIGAALSLVDIVSDIIMITVFLRTEGQMLAEGIPAGIVQAYAILGGGENSEIALASILVSAIATGFTCTIVSHDIDTDPASRRKNPTFYGYVPDAAMERTINFASTWTLCTCQMIARSVLTALLLLVHVNWFWIFFGADLTLFFMYKIFVQKEFFHRVPTRGLIASVFATICVRIVVKVLTDYTAIIHFRQPAELSGLYWTLNLFITFGGLYGSIFVYDRFYAKDESLWGTSGEVAASESDEEQYRIDSHVLYVCASSLTALFLIGFAAFIKSIDKKFRSTFYTTISGAHHVRLEFHNAVTYHDKLSVVKLHRSYFDKLGPEISELLTEKWDMLKKEYWFDRIIARVPEVSAIERGRAASAIS</sequence>
<keyword evidence="1" id="KW-0472">Membrane</keyword>
<dbReference type="Gene3D" id="3.30.530.20">
    <property type="match status" value="2"/>
</dbReference>
<feature type="transmembrane region" description="Helical" evidence="1">
    <location>
        <begin position="1277"/>
        <end position="1297"/>
    </location>
</feature>
<keyword evidence="3" id="KW-1185">Reference proteome</keyword>
<dbReference type="InterPro" id="IPR045096">
    <property type="entry name" value="EDR2-like"/>
</dbReference>
<dbReference type="InterPro" id="IPR023393">
    <property type="entry name" value="START-like_dom_sf"/>
</dbReference>